<evidence type="ECO:0000256" key="1">
    <source>
        <dbReference type="PROSITE-ProRule" id="PRU00047"/>
    </source>
</evidence>
<keyword evidence="1" id="KW-0863">Zinc-finger</keyword>
<dbReference type="GO" id="GO:0019899">
    <property type="term" value="F:enzyme binding"/>
    <property type="evidence" value="ECO:0007669"/>
    <property type="project" value="UniProtKB-ARBA"/>
</dbReference>
<dbReference type="Pfam" id="PF00098">
    <property type="entry name" value="zf-CCHC"/>
    <property type="match status" value="1"/>
</dbReference>
<dbReference type="GO" id="GO:0005634">
    <property type="term" value="C:nucleus"/>
    <property type="evidence" value="ECO:0007669"/>
    <property type="project" value="TreeGrafter"/>
</dbReference>
<dbReference type="SUPFAM" id="SSF53098">
    <property type="entry name" value="Ribonuclease H-like"/>
    <property type="match status" value="1"/>
</dbReference>
<dbReference type="AlphaFoldDB" id="A0A085MU41"/>
<dbReference type="GO" id="GO:0003677">
    <property type="term" value="F:DNA binding"/>
    <property type="evidence" value="ECO:0007669"/>
    <property type="project" value="TreeGrafter"/>
</dbReference>
<sequence length="982" mass="109850">MEAPFAGKVFDVKLIPEFDGSSQPVLEWLGKVEQVCELCGIVDIARVLPLRLTGGAPAVYQQLANEDRKDVGRIKEALTAAFAVDRFAAHRQFASRRLNMGESPDVFLADLRRLGTLAGGVSESFLGCAFVAGLPEYVQDLLRAGARMEELTLNQLVARARAVMVNEISTCEKNDGLAAGAAEASLRIASRKPAIQCYACGGANHFARECPTRNSVRTSARPRKKVDASALALGVLLEVNGAVIEDAAWLRSDDSQHINMAGLDAVIKGLNLGLSWQMKDIELMTDSLTVHRWLNDSLSGRTRLKTKAASEMLIRRRMATILALVEEYNLNLGVTLVRSAENRADALTRVPRRWLTPTERSKLAACASAIASQTDQLIPEIHCTSGHPGVKRTLYFAKRRDPTVSKKCVSRVARKPRGGEDMAEGQYRCHTISRKKAYLTLIDCGPSRFAVWRPLKYHTSVDIYEQLESIFCERGAPDELLADNDTAFRSQIFTKLVERWNLRLRFRCAYAPSGNGIIERCHRSVKVIAARKGCAVCEAVYWYNLMPRDDCSEATAPANAIYRYPVRVRGVDSVVHEAQDVRSPYVIGDEVWIKQPGRKCYSRFGRGIVTKVLSGQAVEVDGTPRHIKDIRRQTTLHLERQSEPETCRHESEEEMLLYLPERNQKRHGIRCHVVYGEKLSAESFREELRKFLDEGGHDFVYNADETGLNWKALPAESLIARSEENASGLPLYLIGKAKNPRRFRGVKSRPVAYGHQKKAWMNVHLFKDWMKKEFIPEVKRYQEAIGKTGKVLLLIDNAPAYPVVDLLNSVDELVTVKILPSERYLIDPADGPSSAERVTALYKRLSLRDCCYMAAASWESIKQTTLRNSWNKVLGRSESGADGGRGDREEVIYVAAALQRTCILIDAQAGPSLQLRSDSEDQGFQMMNDEEIVEFVSNKADMEEDKEQQVEETAGPSTTIPSNNAAFQYLERSEVVRSPRRV</sequence>
<dbReference type="GO" id="GO:0015074">
    <property type="term" value="P:DNA integration"/>
    <property type="evidence" value="ECO:0007669"/>
    <property type="project" value="InterPro"/>
</dbReference>
<dbReference type="InterPro" id="IPR036397">
    <property type="entry name" value="RNaseH_sf"/>
</dbReference>
<keyword evidence="1" id="KW-0479">Metal-binding</keyword>
<organism evidence="5">
    <name type="scientific">Trichuris suis</name>
    <name type="common">pig whipworm</name>
    <dbReference type="NCBI Taxonomy" id="68888"/>
    <lineage>
        <taxon>Eukaryota</taxon>
        <taxon>Metazoa</taxon>
        <taxon>Ecdysozoa</taxon>
        <taxon>Nematoda</taxon>
        <taxon>Enoplea</taxon>
        <taxon>Dorylaimia</taxon>
        <taxon>Trichinellida</taxon>
        <taxon>Trichuridae</taxon>
        <taxon>Trichuris</taxon>
    </lineage>
</organism>
<dbReference type="Gene3D" id="3.30.420.10">
    <property type="entry name" value="Ribonuclease H-like superfamily/Ribonuclease H"/>
    <property type="match status" value="1"/>
</dbReference>
<dbReference type="EMBL" id="KL367651">
    <property type="protein sequence ID" value="KFD60737.1"/>
    <property type="molecule type" value="Genomic_DNA"/>
</dbReference>
<dbReference type="InterPro" id="IPR001878">
    <property type="entry name" value="Znf_CCHC"/>
</dbReference>
<dbReference type="InterPro" id="IPR012337">
    <property type="entry name" value="RNaseH-like_sf"/>
</dbReference>
<dbReference type="PANTHER" id="PTHR19303:SF16">
    <property type="entry name" value="JERKY PROTEIN HOMOLOG-LIKE"/>
    <property type="match status" value="1"/>
</dbReference>
<dbReference type="InterPro" id="IPR036875">
    <property type="entry name" value="Znf_CCHC_sf"/>
</dbReference>
<dbReference type="SMART" id="SM00343">
    <property type="entry name" value="ZnF_C2HC"/>
    <property type="match status" value="1"/>
</dbReference>
<dbReference type="Proteomes" id="UP000030758">
    <property type="component" value="Unassembled WGS sequence"/>
</dbReference>
<dbReference type="PROSITE" id="PS50158">
    <property type="entry name" value="ZF_CCHC"/>
    <property type="match status" value="1"/>
</dbReference>
<dbReference type="Gene3D" id="4.10.60.10">
    <property type="entry name" value="Zinc finger, CCHC-type"/>
    <property type="match status" value="1"/>
</dbReference>
<feature type="domain" description="CCHC-type" evidence="3">
    <location>
        <begin position="197"/>
        <end position="211"/>
    </location>
</feature>
<dbReference type="SUPFAM" id="SSF57756">
    <property type="entry name" value="Retrovirus zinc finger-like domains"/>
    <property type="match status" value="1"/>
</dbReference>
<proteinExistence type="predicted"/>
<feature type="domain" description="Integrase catalytic" evidence="4">
    <location>
        <begin position="412"/>
        <end position="526"/>
    </location>
</feature>
<protein>
    <submittedName>
        <fullName evidence="5">Uncharacterized protein</fullName>
    </submittedName>
</protein>
<dbReference type="InterPro" id="IPR004875">
    <property type="entry name" value="DDE_SF_endonuclease_dom"/>
</dbReference>
<dbReference type="GO" id="GO:0008270">
    <property type="term" value="F:zinc ion binding"/>
    <property type="evidence" value="ECO:0007669"/>
    <property type="project" value="UniProtKB-KW"/>
</dbReference>
<evidence type="ECO:0000259" key="3">
    <source>
        <dbReference type="PROSITE" id="PS50158"/>
    </source>
</evidence>
<dbReference type="PANTHER" id="PTHR19303">
    <property type="entry name" value="TRANSPOSON"/>
    <property type="match status" value="1"/>
</dbReference>
<evidence type="ECO:0000256" key="2">
    <source>
        <dbReference type="SAM" id="MobiDB-lite"/>
    </source>
</evidence>
<feature type="region of interest" description="Disordered" evidence="2">
    <location>
        <begin position="941"/>
        <end position="966"/>
    </location>
</feature>
<gene>
    <name evidence="5" type="ORF">M514_10093</name>
</gene>
<dbReference type="InterPro" id="IPR001584">
    <property type="entry name" value="Integrase_cat-core"/>
</dbReference>
<accession>A0A085MU41</accession>
<dbReference type="PROSITE" id="PS50994">
    <property type="entry name" value="INTEGRASE"/>
    <property type="match status" value="1"/>
</dbReference>
<feature type="compositionally biased region" description="Polar residues" evidence="2">
    <location>
        <begin position="955"/>
        <end position="966"/>
    </location>
</feature>
<dbReference type="Pfam" id="PF03184">
    <property type="entry name" value="DDE_1"/>
    <property type="match status" value="1"/>
</dbReference>
<evidence type="ECO:0000313" key="5">
    <source>
        <dbReference type="EMBL" id="KFD60737.1"/>
    </source>
</evidence>
<name>A0A085MU41_9BILA</name>
<reference evidence="5" key="1">
    <citation type="journal article" date="2014" name="Nat. Genet.">
        <title>Genome and transcriptome of the porcine whipworm Trichuris suis.</title>
        <authorList>
            <person name="Jex A.R."/>
            <person name="Nejsum P."/>
            <person name="Schwarz E.M."/>
            <person name="Hu L."/>
            <person name="Young N.D."/>
            <person name="Hall R.S."/>
            <person name="Korhonen P.K."/>
            <person name="Liao S."/>
            <person name="Thamsborg S."/>
            <person name="Xia J."/>
            <person name="Xu P."/>
            <person name="Wang S."/>
            <person name="Scheerlinck J.P."/>
            <person name="Hofmann A."/>
            <person name="Sternberg P.W."/>
            <person name="Wang J."/>
            <person name="Gasser R.B."/>
        </authorList>
    </citation>
    <scope>NUCLEOTIDE SEQUENCE [LARGE SCALE GENOMIC DNA]</scope>
    <source>
        <strain evidence="5">DCEP-RM93F</strain>
    </source>
</reference>
<evidence type="ECO:0000259" key="4">
    <source>
        <dbReference type="PROSITE" id="PS50994"/>
    </source>
</evidence>
<keyword evidence="1" id="KW-0862">Zinc</keyword>
<dbReference type="InterPro" id="IPR050863">
    <property type="entry name" value="CenT-Element_Derived"/>
</dbReference>